<feature type="domain" description="N-acetyltransferase" evidence="1">
    <location>
        <begin position="11"/>
        <end position="171"/>
    </location>
</feature>
<keyword evidence="2" id="KW-0808">Transferase</keyword>
<gene>
    <name evidence="2" type="ORF">SAMN04488498_11298</name>
</gene>
<dbReference type="AlphaFoldDB" id="A0A1I4C975"/>
<evidence type="ECO:0000313" key="2">
    <source>
        <dbReference type="EMBL" id="SFK77718.1"/>
    </source>
</evidence>
<dbReference type="OrthoDB" id="6293260at2"/>
<dbReference type="Gene3D" id="3.40.630.30">
    <property type="match status" value="1"/>
</dbReference>
<dbReference type="Proteomes" id="UP000323300">
    <property type="component" value="Unassembled WGS sequence"/>
</dbReference>
<evidence type="ECO:0000313" key="3">
    <source>
        <dbReference type="Proteomes" id="UP000323300"/>
    </source>
</evidence>
<evidence type="ECO:0000259" key="1">
    <source>
        <dbReference type="PROSITE" id="PS51186"/>
    </source>
</evidence>
<dbReference type="InterPro" id="IPR016181">
    <property type="entry name" value="Acyl_CoA_acyltransferase"/>
</dbReference>
<dbReference type="InterPro" id="IPR051531">
    <property type="entry name" value="N-acetyltransferase"/>
</dbReference>
<dbReference type="SUPFAM" id="SSF55729">
    <property type="entry name" value="Acyl-CoA N-acyltransferases (Nat)"/>
    <property type="match status" value="1"/>
</dbReference>
<dbReference type="EMBL" id="FOSL01000012">
    <property type="protein sequence ID" value="SFK77718.1"/>
    <property type="molecule type" value="Genomic_DNA"/>
</dbReference>
<dbReference type="PANTHER" id="PTHR43792:SF1">
    <property type="entry name" value="N-ACETYLTRANSFERASE DOMAIN-CONTAINING PROTEIN"/>
    <property type="match status" value="1"/>
</dbReference>
<reference evidence="2 3" key="1">
    <citation type="submission" date="2016-10" db="EMBL/GenBank/DDBJ databases">
        <authorList>
            <person name="Varghese N."/>
            <person name="Submissions S."/>
        </authorList>
    </citation>
    <scope>NUCLEOTIDE SEQUENCE [LARGE SCALE GENOMIC DNA]</scope>
    <source>
        <strain evidence="2 3">DSM 21822</strain>
    </source>
</reference>
<organism evidence="2 3">
    <name type="scientific">Neomesorhizobium albiziae</name>
    <dbReference type="NCBI Taxonomy" id="335020"/>
    <lineage>
        <taxon>Bacteria</taxon>
        <taxon>Pseudomonadati</taxon>
        <taxon>Pseudomonadota</taxon>
        <taxon>Alphaproteobacteria</taxon>
        <taxon>Hyphomicrobiales</taxon>
        <taxon>Phyllobacteriaceae</taxon>
        <taxon>Neomesorhizobium</taxon>
    </lineage>
</organism>
<sequence>MEQPFLQTDRLSLHLWHDQDLDDLMELHSRPDVSRYLSRSGKPWTAEEAKDRMTGWMRDFGTFGIAKLKLLRRDDGRFLGRAGFSFFEEASHFELGYSLAPEYWGRGYATEIAGALAWHFFKLNLGDNFIAFAHVDNAASLKVMERIGMRYDRTGPMNGLHCHVYSMHRRDIDAAVGRAESA</sequence>
<keyword evidence="3" id="KW-1185">Reference proteome</keyword>
<protein>
    <submittedName>
        <fullName evidence="2">Protein N-acetyltransferase, RimJ/RimL family</fullName>
    </submittedName>
</protein>
<dbReference type="Pfam" id="PF13302">
    <property type="entry name" value="Acetyltransf_3"/>
    <property type="match status" value="1"/>
</dbReference>
<dbReference type="PANTHER" id="PTHR43792">
    <property type="entry name" value="GNAT FAMILY, PUTATIVE (AFU_ORTHOLOGUE AFUA_3G00765)-RELATED-RELATED"/>
    <property type="match status" value="1"/>
</dbReference>
<proteinExistence type="predicted"/>
<name>A0A1I4C975_9HYPH</name>
<dbReference type="GO" id="GO:0016747">
    <property type="term" value="F:acyltransferase activity, transferring groups other than amino-acyl groups"/>
    <property type="evidence" value="ECO:0007669"/>
    <property type="project" value="InterPro"/>
</dbReference>
<dbReference type="InterPro" id="IPR000182">
    <property type="entry name" value="GNAT_dom"/>
</dbReference>
<dbReference type="RefSeq" id="WP_149761873.1">
    <property type="nucleotide sequence ID" value="NZ_BSPE01000004.1"/>
</dbReference>
<accession>A0A1I4C975</accession>
<dbReference type="PROSITE" id="PS51186">
    <property type="entry name" value="GNAT"/>
    <property type="match status" value="1"/>
</dbReference>